<dbReference type="InterPro" id="IPR011146">
    <property type="entry name" value="HIT-like"/>
</dbReference>
<keyword evidence="4" id="KW-1185">Reference proteome</keyword>
<evidence type="ECO:0000259" key="2">
    <source>
        <dbReference type="PROSITE" id="PS51084"/>
    </source>
</evidence>
<accession>A0ABN3BGU4</accession>
<evidence type="ECO:0000313" key="4">
    <source>
        <dbReference type="Proteomes" id="UP001501391"/>
    </source>
</evidence>
<dbReference type="RefSeq" id="WP_059249487.1">
    <property type="nucleotide sequence ID" value="NZ_BAAAOQ010000007.1"/>
</dbReference>
<feature type="short sequence motif" description="Histidine triad motif" evidence="1">
    <location>
        <begin position="101"/>
        <end position="105"/>
    </location>
</feature>
<dbReference type="InterPro" id="IPR036265">
    <property type="entry name" value="HIT-like_sf"/>
</dbReference>
<dbReference type="PRINTS" id="PR00332">
    <property type="entry name" value="HISTRIAD"/>
</dbReference>
<proteinExistence type="predicted"/>
<name>A0ABN3BGU4_9ACTN</name>
<gene>
    <name evidence="3" type="ORF">GCM10009787_26070</name>
</gene>
<organism evidence="3 4">
    <name type="scientific">Streptomyces bangladeshensis</name>
    <dbReference type="NCBI Taxonomy" id="295352"/>
    <lineage>
        <taxon>Bacteria</taxon>
        <taxon>Bacillati</taxon>
        <taxon>Actinomycetota</taxon>
        <taxon>Actinomycetes</taxon>
        <taxon>Kitasatosporales</taxon>
        <taxon>Streptomycetaceae</taxon>
        <taxon>Streptomyces</taxon>
    </lineage>
</organism>
<reference evidence="3 4" key="1">
    <citation type="journal article" date="2019" name="Int. J. Syst. Evol. Microbiol.">
        <title>The Global Catalogue of Microorganisms (GCM) 10K type strain sequencing project: providing services to taxonomists for standard genome sequencing and annotation.</title>
        <authorList>
            <consortium name="The Broad Institute Genomics Platform"/>
            <consortium name="The Broad Institute Genome Sequencing Center for Infectious Disease"/>
            <person name="Wu L."/>
            <person name="Ma J."/>
        </authorList>
    </citation>
    <scope>NUCLEOTIDE SEQUENCE [LARGE SCALE GENOMIC DNA]</scope>
    <source>
        <strain evidence="3 4">JCM 14924</strain>
    </source>
</reference>
<dbReference type="Gene3D" id="3.30.428.10">
    <property type="entry name" value="HIT-like"/>
    <property type="match status" value="1"/>
</dbReference>
<dbReference type="Proteomes" id="UP001501391">
    <property type="component" value="Unassembled WGS sequence"/>
</dbReference>
<evidence type="ECO:0000313" key="3">
    <source>
        <dbReference type="EMBL" id="GAA2195538.1"/>
    </source>
</evidence>
<dbReference type="CDD" id="cd01276">
    <property type="entry name" value="PKCI_related"/>
    <property type="match status" value="1"/>
</dbReference>
<protein>
    <submittedName>
        <fullName evidence="3">Histidine triad nucleotide-binding protein</fullName>
    </submittedName>
</protein>
<feature type="domain" description="HIT" evidence="2">
    <location>
        <begin position="10"/>
        <end position="117"/>
    </location>
</feature>
<dbReference type="InterPro" id="IPR001310">
    <property type="entry name" value="Histidine_triad_HIT"/>
</dbReference>
<sequence length="117" mass="12357">MAGEPQDDCLFCKIVAKEVPATIVRETETTLAFRDINPQAPTHVLVIPKAHHENAAALAAEAPQAAADVLAETKAVADEEGLDSYRLVFNTGSGAGQTVWHAHAHVLGGRGLQWPPG</sequence>
<comment type="caution">
    <text evidence="3">The sequence shown here is derived from an EMBL/GenBank/DDBJ whole genome shotgun (WGS) entry which is preliminary data.</text>
</comment>
<evidence type="ECO:0000256" key="1">
    <source>
        <dbReference type="PROSITE-ProRule" id="PRU00464"/>
    </source>
</evidence>
<dbReference type="PROSITE" id="PS51084">
    <property type="entry name" value="HIT_2"/>
    <property type="match status" value="1"/>
</dbReference>
<dbReference type="Pfam" id="PF01230">
    <property type="entry name" value="HIT"/>
    <property type="match status" value="1"/>
</dbReference>
<dbReference type="EMBL" id="BAAAOQ010000007">
    <property type="protein sequence ID" value="GAA2195538.1"/>
    <property type="molecule type" value="Genomic_DNA"/>
</dbReference>
<dbReference type="SUPFAM" id="SSF54197">
    <property type="entry name" value="HIT-like"/>
    <property type="match status" value="1"/>
</dbReference>
<dbReference type="PANTHER" id="PTHR23089">
    <property type="entry name" value="HISTIDINE TRIAD HIT PROTEIN"/>
    <property type="match status" value="1"/>
</dbReference>